<dbReference type="InterPro" id="IPR005174">
    <property type="entry name" value="KIB1-4_b-propeller"/>
</dbReference>
<dbReference type="AlphaFoldDB" id="A0A8J4QVA0"/>
<gene>
    <name evidence="4" type="ORF">CMV_015060</name>
</gene>
<dbReference type="Pfam" id="PF00646">
    <property type="entry name" value="F-box"/>
    <property type="match status" value="1"/>
</dbReference>
<dbReference type="Pfam" id="PF03478">
    <property type="entry name" value="Beta-prop_KIB1-4"/>
    <property type="match status" value="1"/>
</dbReference>
<dbReference type="InterPro" id="IPR001810">
    <property type="entry name" value="F-box_dom"/>
</dbReference>
<sequence>MSLSFGSVQKKVLWYHTEPILQHKQPTKMSNWADLPHFIVCEIICRLSFFDDIFVVGAVCKSWKSAANSFEKPPPLPPKGPWIMLSEEREQGNKESQTRSFFNLLDTKTYDFKLPELVGRKCLGTSFGWLLTIGADLQINLFHPLSKHLISLPPQNTFCRQYTPEVEPEHLRNMFVPKCVLSRSPWNSVTNEYDRDCIIMAIYGEIRTLAFTRPGYKAWIDIESPSRAYDDIAFYKGNFYAVDAHGEVFACRIDDNQKVVAKAVAPRPKGTRDLIKKYIVESAGDLLLVLRVRGGHYYSIEDYPNYEEDEFNNVDSEDDIEDEDAPENEYEEEEEEEEEEEKKKISDNSYVTVGFTVLKLKRFTQAGSKYKYKYVKVDNLGDRALFVGDNSSVSLSASSFNGCKANCIYFTDDNIELYEETLYGGGYDMGVFSMKDGKFDKHYPESFSYYSTPLWFI</sequence>
<feature type="domain" description="F-box" evidence="2">
    <location>
        <begin position="32"/>
        <end position="71"/>
    </location>
</feature>
<dbReference type="EMBL" id="JRKL02002156">
    <property type="protein sequence ID" value="KAF3960201.1"/>
    <property type="molecule type" value="Genomic_DNA"/>
</dbReference>
<dbReference type="PANTHER" id="PTHR44259:SF114">
    <property type="entry name" value="OS06G0707300 PROTEIN"/>
    <property type="match status" value="1"/>
</dbReference>
<evidence type="ECO:0000313" key="4">
    <source>
        <dbReference type="EMBL" id="KAF3960201.1"/>
    </source>
</evidence>
<evidence type="ECO:0000313" key="5">
    <source>
        <dbReference type="Proteomes" id="UP000737018"/>
    </source>
</evidence>
<organism evidence="4 5">
    <name type="scientific">Castanea mollissima</name>
    <name type="common">Chinese chestnut</name>
    <dbReference type="NCBI Taxonomy" id="60419"/>
    <lineage>
        <taxon>Eukaryota</taxon>
        <taxon>Viridiplantae</taxon>
        <taxon>Streptophyta</taxon>
        <taxon>Embryophyta</taxon>
        <taxon>Tracheophyta</taxon>
        <taxon>Spermatophyta</taxon>
        <taxon>Magnoliopsida</taxon>
        <taxon>eudicotyledons</taxon>
        <taxon>Gunneridae</taxon>
        <taxon>Pentapetalae</taxon>
        <taxon>rosids</taxon>
        <taxon>fabids</taxon>
        <taxon>Fagales</taxon>
        <taxon>Fagaceae</taxon>
        <taxon>Castanea</taxon>
    </lineage>
</organism>
<feature type="region of interest" description="Disordered" evidence="1">
    <location>
        <begin position="317"/>
        <end position="345"/>
    </location>
</feature>
<dbReference type="SUPFAM" id="SSF81383">
    <property type="entry name" value="F-box domain"/>
    <property type="match status" value="1"/>
</dbReference>
<evidence type="ECO:0000259" key="2">
    <source>
        <dbReference type="Pfam" id="PF00646"/>
    </source>
</evidence>
<proteinExistence type="predicted"/>
<name>A0A8J4QVA0_9ROSI</name>
<dbReference type="OrthoDB" id="642536at2759"/>
<dbReference type="InterPro" id="IPR050942">
    <property type="entry name" value="F-box_BR-signaling"/>
</dbReference>
<dbReference type="Gene3D" id="1.20.1280.50">
    <property type="match status" value="1"/>
</dbReference>
<feature type="compositionally biased region" description="Acidic residues" evidence="1">
    <location>
        <begin position="317"/>
        <end position="340"/>
    </location>
</feature>
<evidence type="ECO:0000259" key="3">
    <source>
        <dbReference type="Pfam" id="PF03478"/>
    </source>
</evidence>
<dbReference type="InterPro" id="IPR036047">
    <property type="entry name" value="F-box-like_dom_sf"/>
</dbReference>
<reference evidence="4" key="1">
    <citation type="submission" date="2020-03" db="EMBL/GenBank/DDBJ databases">
        <title>Castanea mollissima Vanexum genome sequencing.</title>
        <authorList>
            <person name="Staton M."/>
        </authorList>
    </citation>
    <scope>NUCLEOTIDE SEQUENCE</scope>
    <source>
        <tissue evidence="4">Leaf</tissue>
    </source>
</reference>
<feature type="domain" description="KIB1-4 beta-propeller" evidence="3">
    <location>
        <begin position="101"/>
        <end position="433"/>
    </location>
</feature>
<evidence type="ECO:0000256" key="1">
    <source>
        <dbReference type="SAM" id="MobiDB-lite"/>
    </source>
</evidence>
<keyword evidence="5" id="KW-1185">Reference proteome</keyword>
<comment type="caution">
    <text evidence="4">The sequence shown here is derived from an EMBL/GenBank/DDBJ whole genome shotgun (WGS) entry which is preliminary data.</text>
</comment>
<dbReference type="PANTHER" id="PTHR44259">
    <property type="entry name" value="OS07G0183000 PROTEIN-RELATED"/>
    <property type="match status" value="1"/>
</dbReference>
<accession>A0A8J4QVA0</accession>
<protein>
    <recommendedName>
        <fullName evidence="6">F-box protein</fullName>
    </recommendedName>
</protein>
<evidence type="ECO:0008006" key="6">
    <source>
        <dbReference type="Google" id="ProtNLM"/>
    </source>
</evidence>
<dbReference type="Proteomes" id="UP000737018">
    <property type="component" value="Unassembled WGS sequence"/>
</dbReference>